<accession>A0AA37UCP8</accession>
<reference evidence="3 4" key="1">
    <citation type="journal article" date="2014" name="Int. J. Syst. Evol. Microbiol.">
        <title>Complete genome sequence of Corynebacterium casei LMG S-19264T (=DSM 44701T), isolated from a smear-ripened cheese.</title>
        <authorList>
            <consortium name="US DOE Joint Genome Institute (JGI-PGF)"/>
            <person name="Walter F."/>
            <person name="Albersmeier A."/>
            <person name="Kalinowski J."/>
            <person name="Ruckert C."/>
        </authorList>
    </citation>
    <scope>NUCLEOTIDE SEQUENCE [LARGE SCALE GENOMIC DNA]</scope>
    <source>
        <strain evidence="3 4">NBRC 112289</strain>
    </source>
</reference>
<keyword evidence="1" id="KW-0812">Transmembrane</keyword>
<feature type="transmembrane region" description="Helical" evidence="1">
    <location>
        <begin position="46"/>
        <end position="65"/>
    </location>
</feature>
<keyword evidence="4" id="KW-1185">Reference proteome</keyword>
<evidence type="ECO:0000313" key="3">
    <source>
        <dbReference type="EMBL" id="GMA28293.1"/>
    </source>
</evidence>
<proteinExistence type="predicted"/>
<evidence type="ECO:0000313" key="4">
    <source>
        <dbReference type="Proteomes" id="UP001157160"/>
    </source>
</evidence>
<feature type="transmembrane region" description="Helical" evidence="1">
    <location>
        <begin position="95"/>
        <end position="128"/>
    </location>
</feature>
<organism evidence="3 4">
    <name type="scientific">Arenivirga flava</name>
    <dbReference type="NCBI Taxonomy" id="1930060"/>
    <lineage>
        <taxon>Bacteria</taxon>
        <taxon>Bacillati</taxon>
        <taxon>Actinomycetota</taxon>
        <taxon>Actinomycetes</taxon>
        <taxon>Micrococcales</taxon>
        <taxon>Microbacteriaceae</taxon>
        <taxon>Arenivirga</taxon>
    </lineage>
</organism>
<keyword evidence="1" id="KW-1133">Transmembrane helix</keyword>
<feature type="transmembrane region" description="Helical" evidence="1">
    <location>
        <begin position="12"/>
        <end position="34"/>
    </location>
</feature>
<dbReference type="AlphaFoldDB" id="A0AA37UCP8"/>
<dbReference type="EMBL" id="BSUL01000001">
    <property type="protein sequence ID" value="GMA28293.1"/>
    <property type="molecule type" value="Genomic_DNA"/>
</dbReference>
<dbReference type="RefSeq" id="WP_284231656.1">
    <property type="nucleotide sequence ID" value="NZ_BSUL01000001.1"/>
</dbReference>
<gene>
    <name evidence="3" type="ORF">GCM10025874_15460</name>
</gene>
<dbReference type="InterPro" id="IPR009936">
    <property type="entry name" value="DUF1468"/>
</dbReference>
<dbReference type="Pfam" id="PF07331">
    <property type="entry name" value="TctB"/>
    <property type="match status" value="1"/>
</dbReference>
<name>A0AA37UCP8_9MICO</name>
<evidence type="ECO:0000256" key="1">
    <source>
        <dbReference type="SAM" id="Phobius"/>
    </source>
</evidence>
<keyword evidence="1" id="KW-0472">Membrane</keyword>
<feature type="transmembrane region" description="Helical" evidence="1">
    <location>
        <begin position="134"/>
        <end position="156"/>
    </location>
</feature>
<sequence length="170" mass="17554">MSAATTRRARRSVLIAYAILSAVGAAFFLLSFQYDFSVRGGLVGPGFLPRIAGGALAVIGLLLVAQELRSGSVLKGDSGSDEAAERISRSTAIKLVAVFAGITIALLVTPVIGLLPAFTLLVLALMLFVERMPVLPSILIAVTAGVVAHLLFGVALQVPLPYGVLEGVLA</sequence>
<evidence type="ECO:0000259" key="2">
    <source>
        <dbReference type="Pfam" id="PF07331"/>
    </source>
</evidence>
<dbReference type="Proteomes" id="UP001157160">
    <property type="component" value="Unassembled WGS sequence"/>
</dbReference>
<protein>
    <recommendedName>
        <fullName evidence="2">DUF1468 domain-containing protein</fullName>
    </recommendedName>
</protein>
<feature type="domain" description="DUF1468" evidence="2">
    <location>
        <begin position="20"/>
        <end position="161"/>
    </location>
</feature>
<comment type="caution">
    <text evidence="3">The sequence shown here is derived from an EMBL/GenBank/DDBJ whole genome shotgun (WGS) entry which is preliminary data.</text>
</comment>